<dbReference type="Gene3D" id="3.20.170.20">
    <property type="entry name" value="Protein of unknown function DUF952"/>
    <property type="match status" value="1"/>
</dbReference>
<accession>A0ABR2WXC9</accession>
<dbReference type="Proteomes" id="UP001479436">
    <property type="component" value="Unassembled WGS sequence"/>
</dbReference>
<gene>
    <name evidence="1" type="ORF">K7432_004960</name>
</gene>
<dbReference type="Pfam" id="PF06108">
    <property type="entry name" value="DUF952"/>
    <property type="match status" value="1"/>
</dbReference>
<dbReference type="InterPro" id="IPR009297">
    <property type="entry name" value="DUF952"/>
</dbReference>
<sequence>MSTVTVYKVVFPGYMSESEDCNEIISPNGFDALSGYILLARPEQIPMIIRNLYSVFRELLLLKIDYEWIASDIRWKEVTLENETDIMPCYYGELQRKHIVDTIKIQKDRDGVLNIPQMI</sequence>
<dbReference type="SUPFAM" id="SSF56399">
    <property type="entry name" value="ADP-ribosylation"/>
    <property type="match status" value="1"/>
</dbReference>
<protein>
    <submittedName>
        <fullName evidence="1">Uncharacterized protein</fullName>
    </submittedName>
</protein>
<reference evidence="1 2" key="1">
    <citation type="submission" date="2023-04" db="EMBL/GenBank/DDBJ databases">
        <title>Genome of Basidiobolus ranarum AG-B5.</title>
        <authorList>
            <person name="Stajich J.E."/>
            <person name="Carter-House D."/>
            <person name="Gryganskyi A."/>
        </authorList>
    </citation>
    <scope>NUCLEOTIDE SEQUENCE [LARGE SCALE GENOMIC DNA]</scope>
    <source>
        <strain evidence="1 2">AG-B5</strain>
    </source>
</reference>
<dbReference type="EMBL" id="JASJQH010000182">
    <property type="protein sequence ID" value="KAK9766169.1"/>
    <property type="molecule type" value="Genomic_DNA"/>
</dbReference>
<organism evidence="1 2">
    <name type="scientific">Basidiobolus ranarum</name>
    <dbReference type="NCBI Taxonomy" id="34480"/>
    <lineage>
        <taxon>Eukaryota</taxon>
        <taxon>Fungi</taxon>
        <taxon>Fungi incertae sedis</taxon>
        <taxon>Zoopagomycota</taxon>
        <taxon>Entomophthoromycotina</taxon>
        <taxon>Basidiobolomycetes</taxon>
        <taxon>Basidiobolales</taxon>
        <taxon>Basidiobolaceae</taxon>
        <taxon>Basidiobolus</taxon>
    </lineage>
</organism>
<evidence type="ECO:0000313" key="1">
    <source>
        <dbReference type="EMBL" id="KAK9766169.1"/>
    </source>
</evidence>
<name>A0ABR2WXC9_9FUNG</name>
<evidence type="ECO:0000313" key="2">
    <source>
        <dbReference type="Proteomes" id="UP001479436"/>
    </source>
</evidence>
<proteinExistence type="predicted"/>
<keyword evidence="2" id="KW-1185">Reference proteome</keyword>
<comment type="caution">
    <text evidence="1">The sequence shown here is derived from an EMBL/GenBank/DDBJ whole genome shotgun (WGS) entry which is preliminary data.</text>
</comment>